<feature type="compositionally biased region" description="Basic and acidic residues" evidence="1">
    <location>
        <begin position="437"/>
        <end position="453"/>
    </location>
</feature>
<evidence type="ECO:0000256" key="1">
    <source>
        <dbReference type="SAM" id="MobiDB-lite"/>
    </source>
</evidence>
<dbReference type="Pfam" id="PF13607">
    <property type="entry name" value="Succ_CoA_lig"/>
    <property type="match status" value="1"/>
</dbReference>
<evidence type="ECO:0000313" key="4">
    <source>
        <dbReference type="Proteomes" id="UP000324800"/>
    </source>
</evidence>
<protein>
    <submittedName>
        <fullName evidence="3">Acetyl-CoA synthetase (ADP-forming)</fullName>
    </submittedName>
</protein>
<dbReference type="InterPro" id="IPR003781">
    <property type="entry name" value="CoA-bd"/>
</dbReference>
<dbReference type="PANTHER" id="PTHR42793">
    <property type="entry name" value="COA BINDING DOMAIN CONTAINING PROTEIN"/>
    <property type="match status" value="1"/>
</dbReference>
<dbReference type="Gene3D" id="3.30.470.20">
    <property type="entry name" value="ATP-grasp fold, B domain"/>
    <property type="match status" value="1"/>
</dbReference>
<dbReference type="SUPFAM" id="SSF52210">
    <property type="entry name" value="Succinyl-CoA synthetase domains"/>
    <property type="match status" value="2"/>
</dbReference>
<accession>A0A5J4WJR2</accession>
<dbReference type="EMBL" id="SNRW01001745">
    <property type="protein sequence ID" value="KAA6395200.1"/>
    <property type="molecule type" value="Genomic_DNA"/>
</dbReference>
<proteinExistence type="predicted"/>
<dbReference type="InterPro" id="IPR036291">
    <property type="entry name" value="NAD(P)-bd_dom_sf"/>
</dbReference>
<dbReference type="Pfam" id="PF13549">
    <property type="entry name" value="ATP-grasp_5"/>
    <property type="match status" value="1"/>
</dbReference>
<evidence type="ECO:0000259" key="2">
    <source>
        <dbReference type="SMART" id="SM00881"/>
    </source>
</evidence>
<dbReference type="Gene3D" id="3.40.50.720">
    <property type="entry name" value="NAD(P)-binding Rossmann-like Domain"/>
    <property type="match status" value="1"/>
</dbReference>
<dbReference type="Gene3D" id="3.30.1490.20">
    <property type="entry name" value="ATP-grasp fold, A domain"/>
    <property type="match status" value="1"/>
</dbReference>
<dbReference type="Gene3D" id="3.40.50.261">
    <property type="entry name" value="Succinyl-CoA synthetase domains"/>
    <property type="match status" value="2"/>
</dbReference>
<dbReference type="PANTHER" id="PTHR42793:SF1">
    <property type="entry name" value="PEPTIDYL-LYSINE N-ACETYLTRANSFERASE PATZ"/>
    <property type="match status" value="1"/>
</dbReference>
<comment type="caution">
    <text evidence="3">The sequence shown here is derived from an EMBL/GenBank/DDBJ whole genome shotgun (WGS) entry which is preliminary data.</text>
</comment>
<dbReference type="AlphaFoldDB" id="A0A5J4WJR2"/>
<name>A0A5J4WJR2_9EUKA</name>
<dbReference type="Proteomes" id="UP000324800">
    <property type="component" value="Unassembled WGS sequence"/>
</dbReference>
<organism evidence="3 4">
    <name type="scientific">Streblomastix strix</name>
    <dbReference type="NCBI Taxonomy" id="222440"/>
    <lineage>
        <taxon>Eukaryota</taxon>
        <taxon>Metamonada</taxon>
        <taxon>Preaxostyla</taxon>
        <taxon>Oxymonadida</taxon>
        <taxon>Streblomastigidae</taxon>
        <taxon>Streblomastix</taxon>
    </lineage>
</organism>
<dbReference type="InterPro" id="IPR032875">
    <property type="entry name" value="Succ_CoA_lig_flav_dom"/>
</dbReference>
<reference evidence="3 4" key="1">
    <citation type="submission" date="2019-03" db="EMBL/GenBank/DDBJ databases">
        <title>Single cell metagenomics reveals metabolic interactions within the superorganism composed of flagellate Streblomastix strix and complex community of Bacteroidetes bacteria on its surface.</title>
        <authorList>
            <person name="Treitli S.C."/>
            <person name="Kolisko M."/>
            <person name="Husnik F."/>
            <person name="Keeling P."/>
            <person name="Hampl V."/>
        </authorList>
    </citation>
    <scope>NUCLEOTIDE SEQUENCE [LARGE SCALE GENOMIC DNA]</scope>
    <source>
        <strain evidence="3">ST1C</strain>
    </source>
</reference>
<sequence>MEALLNKASEQQNLDEHEVYDFLKLIGIETPPYVFIPASAGAAAVRAKLPQKVDLFVAKVVAKGLIHKTEAKGVLFGIKPDGASAAFQDLETRFRDQNFEGVLFVEQLQLQGSLGDEILVSLFQDSDFGPLIAIGFGGVLVEELKAQMLPNRAQIFLPASMDLDEPQNIQIIENLPLMRILLGLARGSKKRIEINEIIRVLKSLQKVASEYSLYNPKSKYNLEELEINPASVHNGKLLALDGVLRVKKLDSRDSSQSCPMYLQKKPLNKISMLLHPRSVAVAGASSKNANAPGSIMIRKILASGRVPRDQIYVLHPKEKEVEGLPCVNGLEAALESRKGQPLDLLIIAVNAHAASEMLSLTYKIHATESILIVTAGFAETEGGEKIQRTLEHELELLGVQHPERRPVICGPNTLGYISEGGIDTLFTPDYKSSSTMYERDKQEQEKQNKQKDINKTESGVAIISQSGAQLITRQSNLAGILKPALAVSVGNQMDLSATDFFEYLIDEIEKEEKEQEQEDKVKKELKEGEIKKYSPYNNITTVGLYIEGFNPGEGARLIQLVKRAVNGWKKNEGLSVAVYKTGRTPAGRDAAKGHTASLAGDYQMFSFLLRSSGAIVCESFEEFEDVLSLCALMPSVRKLRQRPKYDQGKSSSQYSIQSPIRVGMMSNAGFEKCALADHLFNGLPKCLQLAQWTNQQTREKIEALFNKCGLKGVIDISPVLDVTPTLNELQWVELCEIMINDPDCDICIFSTVPESVNFRVLPKAKPGQLPHNEDIDAPGGFVDKLSALKEKFGQQKPFAVSMESGRLYDHVSELLSARGIPVFRRADSAARALAKIAVAMRKEIL</sequence>
<feature type="region of interest" description="Disordered" evidence="1">
    <location>
        <begin position="433"/>
        <end position="453"/>
    </location>
</feature>
<dbReference type="Pfam" id="PF13380">
    <property type="entry name" value="CoA_binding_2"/>
    <property type="match status" value="1"/>
</dbReference>
<dbReference type="OrthoDB" id="10260108at2759"/>
<dbReference type="SUPFAM" id="SSF51735">
    <property type="entry name" value="NAD(P)-binding Rossmann-fold domains"/>
    <property type="match status" value="1"/>
</dbReference>
<dbReference type="GO" id="GO:0005524">
    <property type="term" value="F:ATP binding"/>
    <property type="evidence" value="ECO:0007669"/>
    <property type="project" value="InterPro"/>
</dbReference>
<dbReference type="SUPFAM" id="SSF56059">
    <property type="entry name" value="Glutathione synthetase ATP-binding domain-like"/>
    <property type="match status" value="1"/>
</dbReference>
<gene>
    <name evidence="3" type="ORF">EZS28_009273</name>
</gene>
<dbReference type="InterPro" id="IPR016102">
    <property type="entry name" value="Succinyl-CoA_synth-like"/>
</dbReference>
<feature type="domain" description="CoA-binding" evidence="2">
    <location>
        <begin position="273"/>
        <end position="377"/>
    </location>
</feature>
<evidence type="ECO:0000313" key="3">
    <source>
        <dbReference type="EMBL" id="KAA6395200.1"/>
    </source>
</evidence>
<dbReference type="InterPro" id="IPR013815">
    <property type="entry name" value="ATP_grasp_subdomain_1"/>
</dbReference>
<dbReference type="SMART" id="SM00881">
    <property type="entry name" value="CoA_binding"/>
    <property type="match status" value="1"/>
</dbReference>